<gene>
    <name evidence="15" type="ORF">BDV38DRAFT_288675</name>
</gene>
<dbReference type="PROSITE" id="PS50217">
    <property type="entry name" value="BZIP"/>
    <property type="match status" value="1"/>
</dbReference>
<feature type="transmembrane region" description="Helical" evidence="11">
    <location>
        <begin position="262"/>
        <end position="285"/>
    </location>
</feature>
<feature type="transmembrane region" description="Helical" evidence="11">
    <location>
        <begin position="452"/>
        <end position="477"/>
    </location>
</feature>
<protein>
    <recommendedName>
        <fullName evidence="11">Autophagy-related protein</fullName>
    </recommendedName>
</protein>
<evidence type="ECO:0000256" key="8">
    <source>
        <dbReference type="ARBA" id="ARBA00023006"/>
    </source>
</evidence>
<dbReference type="SUPFAM" id="SSF57959">
    <property type="entry name" value="Leucine zipper domain"/>
    <property type="match status" value="1"/>
</dbReference>
<evidence type="ECO:0000256" key="12">
    <source>
        <dbReference type="SAM" id="Coils"/>
    </source>
</evidence>
<dbReference type="Pfam" id="PF07716">
    <property type="entry name" value="bZIP_2"/>
    <property type="match status" value="1"/>
</dbReference>
<evidence type="ECO:0000256" key="7">
    <source>
        <dbReference type="ARBA" id="ARBA00022989"/>
    </source>
</evidence>
<dbReference type="InterPro" id="IPR050495">
    <property type="entry name" value="ATG22/LtaA_families"/>
</dbReference>
<keyword evidence="5 11" id="KW-0812">Transmembrane</keyword>
<evidence type="ECO:0000256" key="1">
    <source>
        <dbReference type="ARBA" id="ARBA00004128"/>
    </source>
</evidence>
<dbReference type="CDD" id="cd17483">
    <property type="entry name" value="MFS_Atg22_like"/>
    <property type="match status" value="1"/>
</dbReference>
<dbReference type="SUPFAM" id="SSF103473">
    <property type="entry name" value="MFS general substrate transporter"/>
    <property type="match status" value="1"/>
</dbReference>
<comment type="subcellular location">
    <subcellularLocation>
        <location evidence="1 11">Vacuole membrane</location>
        <topology evidence="1 11">Multi-pass membrane protein</topology>
    </subcellularLocation>
</comment>
<keyword evidence="3 11" id="KW-0813">Transport</keyword>
<feature type="transmembrane region" description="Helical" evidence="11">
    <location>
        <begin position="230"/>
        <end position="250"/>
    </location>
</feature>
<keyword evidence="12" id="KW-0175">Coiled coil</keyword>
<feature type="coiled-coil region" evidence="12">
    <location>
        <begin position="764"/>
        <end position="805"/>
    </location>
</feature>
<evidence type="ECO:0000256" key="9">
    <source>
        <dbReference type="ARBA" id="ARBA00023136"/>
    </source>
</evidence>
<feature type="transmembrane region" description="Helical" evidence="11">
    <location>
        <begin position="489"/>
        <end position="509"/>
    </location>
</feature>
<dbReference type="Gene3D" id="1.20.1250.20">
    <property type="entry name" value="MFS general substrate transporter like domains"/>
    <property type="match status" value="1"/>
</dbReference>
<dbReference type="GO" id="GO:0006914">
    <property type="term" value="P:autophagy"/>
    <property type="evidence" value="ECO:0007669"/>
    <property type="project" value="UniProtKB-KW"/>
</dbReference>
<keyword evidence="9 11" id="KW-0472">Membrane</keyword>
<dbReference type="InterPro" id="IPR036259">
    <property type="entry name" value="MFS_trans_sf"/>
</dbReference>
<dbReference type="CDD" id="cd12193">
    <property type="entry name" value="bZIP_GCN4"/>
    <property type="match status" value="1"/>
</dbReference>
<dbReference type="EMBL" id="ML743659">
    <property type="protein sequence ID" value="KAE8131473.1"/>
    <property type="molecule type" value="Genomic_DNA"/>
</dbReference>
<proteinExistence type="inferred from homology"/>
<dbReference type="SMART" id="SM00338">
    <property type="entry name" value="BRLZ"/>
    <property type="match status" value="1"/>
</dbReference>
<evidence type="ECO:0000256" key="4">
    <source>
        <dbReference type="ARBA" id="ARBA00022554"/>
    </source>
</evidence>
<dbReference type="OrthoDB" id="42657at2759"/>
<dbReference type="Gene3D" id="1.20.5.170">
    <property type="match status" value="1"/>
</dbReference>
<keyword evidence="6 11" id="KW-0029">Amino-acid transport</keyword>
<evidence type="ECO:0000256" key="2">
    <source>
        <dbReference type="ARBA" id="ARBA00006978"/>
    </source>
</evidence>
<comment type="function">
    <text evidence="10 11">Vacuolar effluxer which mediate the efflux of amino acids resulting from autophagic degradation. The release of autophagic amino acids allows the maintenance of protein synthesis and viability during nitrogen starvation.</text>
</comment>
<evidence type="ECO:0000256" key="6">
    <source>
        <dbReference type="ARBA" id="ARBA00022970"/>
    </source>
</evidence>
<reference evidence="15 16" key="1">
    <citation type="submission" date="2019-04" db="EMBL/GenBank/DDBJ databases">
        <title>Friends and foes A comparative genomics study of 23 Aspergillus species from section Flavi.</title>
        <authorList>
            <consortium name="DOE Joint Genome Institute"/>
            <person name="Kjaerbolling I."/>
            <person name="Vesth T."/>
            <person name="Frisvad J.C."/>
            <person name="Nybo J.L."/>
            <person name="Theobald S."/>
            <person name="Kildgaard S."/>
            <person name="Isbrandt T."/>
            <person name="Kuo A."/>
            <person name="Sato A."/>
            <person name="Lyhne E.K."/>
            <person name="Kogle M.E."/>
            <person name="Wiebenga A."/>
            <person name="Kun R.S."/>
            <person name="Lubbers R.J."/>
            <person name="Makela M.R."/>
            <person name="Barry K."/>
            <person name="Chovatia M."/>
            <person name="Clum A."/>
            <person name="Daum C."/>
            <person name="Haridas S."/>
            <person name="He G."/>
            <person name="LaButti K."/>
            <person name="Lipzen A."/>
            <person name="Mondo S."/>
            <person name="Riley R."/>
            <person name="Salamov A."/>
            <person name="Simmons B.A."/>
            <person name="Magnuson J.K."/>
            <person name="Henrissat B."/>
            <person name="Mortensen U.H."/>
            <person name="Larsen T.O."/>
            <person name="Devries R.P."/>
            <person name="Grigoriev I.V."/>
            <person name="Machida M."/>
            <person name="Baker S.E."/>
            <person name="Andersen M.R."/>
        </authorList>
    </citation>
    <scope>NUCLEOTIDE SEQUENCE [LARGE SCALE GENOMIC DNA]</scope>
    <source>
        <strain evidence="15 16">CBS 117625</strain>
    </source>
</reference>
<dbReference type="GeneID" id="43645290"/>
<evidence type="ECO:0000256" key="10">
    <source>
        <dbReference type="ARBA" id="ARBA00024801"/>
    </source>
</evidence>
<accession>A0A5N6SDJ4</accession>
<feature type="region of interest" description="Disordered" evidence="13">
    <location>
        <begin position="673"/>
        <end position="749"/>
    </location>
</feature>
<dbReference type="InterPro" id="IPR004827">
    <property type="entry name" value="bZIP"/>
</dbReference>
<dbReference type="PROSITE" id="PS00036">
    <property type="entry name" value="BZIP_BASIC"/>
    <property type="match status" value="1"/>
</dbReference>
<comment type="similarity">
    <text evidence="2 11">Belongs to the ATG22 family.</text>
</comment>
<dbReference type="InterPro" id="IPR044738">
    <property type="entry name" value="Atg22"/>
</dbReference>
<dbReference type="PANTHER" id="PTHR23519">
    <property type="entry name" value="AUTOPHAGY-RELATED PROTEIN 22"/>
    <property type="match status" value="1"/>
</dbReference>
<dbReference type="AlphaFoldDB" id="A0A5N6SDJ4"/>
<evidence type="ECO:0000313" key="15">
    <source>
        <dbReference type="EMBL" id="KAE8131473.1"/>
    </source>
</evidence>
<feature type="transmembrane region" description="Helical" evidence="11">
    <location>
        <begin position="138"/>
        <end position="156"/>
    </location>
</feature>
<feature type="region of interest" description="Disordered" evidence="13">
    <location>
        <begin position="1"/>
        <end position="40"/>
    </location>
</feature>
<dbReference type="Pfam" id="PF11700">
    <property type="entry name" value="ATG22"/>
    <property type="match status" value="1"/>
</dbReference>
<keyword evidence="7 11" id="KW-1133">Transmembrane helix</keyword>
<feature type="domain" description="BZIP" evidence="14">
    <location>
        <begin position="752"/>
        <end position="808"/>
    </location>
</feature>
<feature type="compositionally biased region" description="Polar residues" evidence="13">
    <location>
        <begin position="685"/>
        <end position="707"/>
    </location>
</feature>
<feature type="transmembrane region" description="Helical" evidence="11">
    <location>
        <begin position="420"/>
        <end position="440"/>
    </location>
</feature>
<keyword evidence="4 11" id="KW-0926">Vacuole</keyword>
<keyword evidence="16" id="KW-1185">Reference proteome</keyword>
<name>A0A5N6SDJ4_ASPPS</name>
<dbReference type="GO" id="GO:0005774">
    <property type="term" value="C:vacuolar membrane"/>
    <property type="evidence" value="ECO:0007669"/>
    <property type="project" value="UniProtKB-SubCell"/>
</dbReference>
<evidence type="ECO:0000313" key="16">
    <source>
        <dbReference type="Proteomes" id="UP000325672"/>
    </source>
</evidence>
<evidence type="ECO:0000259" key="14">
    <source>
        <dbReference type="PROSITE" id="PS50217"/>
    </source>
</evidence>
<dbReference type="InterPro" id="IPR024671">
    <property type="entry name" value="Atg22-like"/>
</dbReference>
<dbReference type="GO" id="GO:0032974">
    <property type="term" value="P:amino acid transmembrane export from vacuole"/>
    <property type="evidence" value="ECO:0007669"/>
    <property type="project" value="InterPro"/>
</dbReference>
<feature type="transmembrane region" description="Helical" evidence="11">
    <location>
        <begin position="321"/>
        <end position="344"/>
    </location>
</feature>
<evidence type="ECO:0000256" key="3">
    <source>
        <dbReference type="ARBA" id="ARBA00022448"/>
    </source>
</evidence>
<feature type="compositionally biased region" description="Basic and acidic residues" evidence="13">
    <location>
        <begin position="674"/>
        <end position="684"/>
    </location>
</feature>
<keyword evidence="8 11" id="KW-0072">Autophagy</keyword>
<sequence>MTDSSAPSQVSHTHQSRVDDGKLSEQVFQESTPDKDLEQPIAPDQFDVRYCTTKWEIWAYYAYYIGNNGLSLFNFGPTAFQNLLSQAAGDSGTLYFAGRQRSINSIVLLSNGISFAIQVVIFLVIGSFADFGTWRPNILITLSIIAYAIGFGWLGVHTADKWHVGVGLYIVGLIAYQTTLTFWTAAFPGLARNTPEMKAKADAYTAGTISRDEYDQADTIERSRLANMAFYVQSCAEVVILAIIVGIMFGVRVNASEENNNWGLSVLIAFASGVWLLVSLPWFFLEKRRPGQDPQGRNIFVAGLWQLYYAAKQVWRLKQSLLYLVGYFLLGDSLNTTVTVISTLQNSVVSYNTLELTYLLIAGIAAQAVGIYGFWFIQQRFKLGTKTMFNTIAVAIILLDGWGMIGIWTQKFGFHHGWEFWLYQVYYGLFVCPWYSYSQIMISEVAPRGHDFLFFSLFSIVGKTSSFIGPLVSSAIIDATPSGNASMPFYFLFGLSVASFAVLAIWLDLKKSRREQEQFLQGKDGNGSGDIPSWPFRTPWFSPDHSSRRNQSLPGEPPWESVPDFTAPGLNWNDDMLETQSEQRPVAAQGRPDPLLPSDMLSPSSNTLVSVSLTAPFGRIEETALARLSSPLNASYTGTGFNGIMSFIVWLFFDQCDRNHDLPVPGYPITSTHGDNHLSLDSHQHSVSQQQNPGFINNETLPSNTGVADSLPAQEYPAETLSPEESSNRRSKRKAGTLEQDPSDDKATTAIKRQRNTMAARRYRQKGRDRIAELEYALRDMEHERNELRLQLARREAEVAALKEMLRG</sequence>
<dbReference type="Proteomes" id="UP000325672">
    <property type="component" value="Unassembled WGS sequence"/>
</dbReference>
<feature type="transmembrane region" description="Helical" evidence="11">
    <location>
        <begin position="106"/>
        <end position="126"/>
    </location>
</feature>
<dbReference type="RefSeq" id="XP_031907536.1">
    <property type="nucleotide sequence ID" value="XM_032061080.1"/>
</dbReference>
<evidence type="ECO:0000256" key="13">
    <source>
        <dbReference type="SAM" id="MobiDB-lite"/>
    </source>
</evidence>
<feature type="transmembrane region" description="Helical" evidence="11">
    <location>
        <begin position="168"/>
        <end position="190"/>
    </location>
</feature>
<dbReference type="InterPro" id="IPR046347">
    <property type="entry name" value="bZIP_sf"/>
</dbReference>
<feature type="transmembrane region" description="Helical" evidence="11">
    <location>
        <begin position="356"/>
        <end position="377"/>
    </location>
</feature>
<evidence type="ECO:0000256" key="5">
    <source>
        <dbReference type="ARBA" id="ARBA00022692"/>
    </source>
</evidence>
<feature type="compositionally biased region" description="Polar residues" evidence="13">
    <location>
        <begin position="1"/>
        <end position="13"/>
    </location>
</feature>
<feature type="transmembrane region" description="Helical" evidence="11">
    <location>
        <begin position="389"/>
        <end position="408"/>
    </location>
</feature>
<evidence type="ECO:0000256" key="11">
    <source>
        <dbReference type="RuleBase" id="RU363073"/>
    </source>
</evidence>
<organism evidence="15 16">
    <name type="scientific">Aspergillus pseudotamarii</name>
    <dbReference type="NCBI Taxonomy" id="132259"/>
    <lineage>
        <taxon>Eukaryota</taxon>
        <taxon>Fungi</taxon>
        <taxon>Dikarya</taxon>
        <taxon>Ascomycota</taxon>
        <taxon>Pezizomycotina</taxon>
        <taxon>Eurotiomycetes</taxon>
        <taxon>Eurotiomycetidae</taxon>
        <taxon>Eurotiales</taxon>
        <taxon>Aspergillaceae</taxon>
        <taxon>Aspergillus</taxon>
        <taxon>Aspergillus subgen. Circumdati</taxon>
    </lineage>
</organism>
<dbReference type="PANTHER" id="PTHR23519:SF5">
    <property type="entry name" value="AUTOPHAGY-RELATED PROTEIN"/>
    <property type="match status" value="1"/>
</dbReference>
<dbReference type="GO" id="GO:0003700">
    <property type="term" value="F:DNA-binding transcription factor activity"/>
    <property type="evidence" value="ECO:0007669"/>
    <property type="project" value="InterPro"/>
</dbReference>